<dbReference type="PANTHER" id="PTHR11848:SF125">
    <property type="entry name" value="TRANSFORMING GROWTH FACTOR BETA-1 PROPROTEIN"/>
    <property type="match status" value="1"/>
</dbReference>
<name>A0ABS2Z8Y4_POLSE</name>
<dbReference type="InterPro" id="IPR017948">
    <property type="entry name" value="TGFb_CS"/>
</dbReference>
<protein>
    <submittedName>
        <fullName evidence="13">TGFB1 factor</fullName>
    </submittedName>
</protein>
<dbReference type="Gene3D" id="2.10.90.10">
    <property type="entry name" value="Cystine-knot cytokines"/>
    <property type="match status" value="1"/>
</dbReference>
<dbReference type="PROSITE" id="PS51362">
    <property type="entry name" value="TGF_BETA_2"/>
    <property type="match status" value="1"/>
</dbReference>
<dbReference type="PANTHER" id="PTHR11848">
    <property type="entry name" value="TGF-BETA FAMILY"/>
    <property type="match status" value="1"/>
</dbReference>
<dbReference type="InterPro" id="IPR016319">
    <property type="entry name" value="TGF-beta"/>
</dbReference>
<keyword evidence="14" id="KW-1185">Reference proteome</keyword>
<dbReference type="Proteomes" id="UP001166052">
    <property type="component" value="Unassembled WGS sequence"/>
</dbReference>
<accession>A0ABS2Z8Y4</accession>
<evidence type="ECO:0000256" key="3">
    <source>
        <dbReference type="ARBA" id="ARBA00022525"/>
    </source>
</evidence>
<evidence type="ECO:0000256" key="7">
    <source>
        <dbReference type="ARBA" id="ARBA00023030"/>
    </source>
</evidence>
<organism evidence="13 14">
    <name type="scientific">Polypterus senegalus</name>
    <name type="common">Senegal bichir</name>
    <dbReference type="NCBI Taxonomy" id="55291"/>
    <lineage>
        <taxon>Eukaryota</taxon>
        <taxon>Metazoa</taxon>
        <taxon>Chordata</taxon>
        <taxon>Craniata</taxon>
        <taxon>Vertebrata</taxon>
        <taxon>Euteleostomi</taxon>
        <taxon>Actinopterygii</taxon>
        <taxon>Polypteriformes</taxon>
        <taxon>Polypteridae</taxon>
        <taxon>Polypterus</taxon>
    </lineage>
</organism>
<keyword evidence="6" id="KW-0732">Signal</keyword>
<evidence type="ECO:0000256" key="6">
    <source>
        <dbReference type="ARBA" id="ARBA00022729"/>
    </source>
</evidence>
<keyword evidence="10" id="KW-0497">Mitogen</keyword>
<dbReference type="SMART" id="SM00204">
    <property type="entry name" value="TGFB"/>
    <property type="match status" value="1"/>
</dbReference>
<dbReference type="InterPro" id="IPR015615">
    <property type="entry name" value="TGF-beta-rel"/>
</dbReference>
<proteinExistence type="inferred from homology"/>
<dbReference type="InterPro" id="IPR001111">
    <property type="entry name" value="TGF-b_propeptide"/>
</dbReference>
<dbReference type="InterPro" id="IPR001839">
    <property type="entry name" value="TGF-b_C"/>
</dbReference>
<evidence type="ECO:0000256" key="4">
    <source>
        <dbReference type="ARBA" id="ARBA00022530"/>
    </source>
</evidence>
<evidence type="ECO:0000256" key="2">
    <source>
        <dbReference type="ARBA" id="ARBA00006656"/>
    </source>
</evidence>
<dbReference type="CDD" id="cd19384">
    <property type="entry name" value="TGF_beta_TGFB1"/>
    <property type="match status" value="1"/>
</dbReference>
<evidence type="ECO:0000256" key="1">
    <source>
        <dbReference type="ARBA" id="ARBA00004498"/>
    </source>
</evidence>
<keyword evidence="8" id="KW-1015">Disulfide bond</keyword>
<comment type="subcellular location">
    <subcellularLocation>
        <location evidence="1">Secreted</location>
        <location evidence="1">Extracellular space</location>
        <location evidence="1">Extracellular matrix</location>
    </subcellularLocation>
</comment>
<feature type="domain" description="TGF-beta family profile" evidence="12">
    <location>
        <begin position="271"/>
        <end position="386"/>
    </location>
</feature>
<dbReference type="PRINTS" id="PR01423">
    <property type="entry name" value="TGFBETA"/>
</dbReference>
<dbReference type="EMBL" id="JAAWVN010028031">
    <property type="protein sequence ID" value="MBN3294791.1"/>
    <property type="molecule type" value="Genomic_DNA"/>
</dbReference>
<evidence type="ECO:0000313" key="14">
    <source>
        <dbReference type="Proteomes" id="UP001166052"/>
    </source>
</evidence>
<keyword evidence="7 11" id="KW-0339">Growth factor</keyword>
<dbReference type="InterPro" id="IPR029034">
    <property type="entry name" value="Cystine-knot_cytokine"/>
</dbReference>
<reference evidence="13" key="1">
    <citation type="journal article" date="2021" name="Cell">
        <title>Tracing the genetic footprints of vertebrate landing in non-teleost ray-finned fishes.</title>
        <authorList>
            <person name="Bi X."/>
            <person name="Wang K."/>
            <person name="Yang L."/>
            <person name="Pan H."/>
            <person name="Jiang H."/>
            <person name="Wei Q."/>
            <person name="Fang M."/>
            <person name="Yu H."/>
            <person name="Zhu C."/>
            <person name="Cai Y."/>
            <person name="He Y."/>
            <person name="Gan X."/>
            <person name="Zeng H."/>
            <person name="Yu D."/>
            <person name="Zhu Y."/>
            <person name="Jiang H."/>
            <person name="Qiu Q."/>
            <person name="Yang H."/>
            <person name="Zhang Y.E."/>
            <person name="Wang W."/>
            <person name="Zhu M."/>
            <person name="He S."/>
            <person name="Zhang G."/>
        </authorList>
    </citation>
    <scope>NUCLEOTIDE SEQUENCE</scope>
    <source>
        <strain evidence="13">Bchr_001</strain>
    </source>
</reference>
<sequence>MSTCKTLDMEFVRKKRIEAIRGQILSKLKMSQEPTTESDGVTVPLEVMSLYNSTRDMVQDMSNQVVDGAQWETAEEDYFAKEVHKFKMIKTAVQVSTWGGKLLGGMNSPASRTEYEHASTFQRQITFNVTEMKTVISNVNLLYRAELRVLVKTTTAPGDEQQVELYMSLGANKSKYLETRFVSSKDSDKWMYFNVTESIQTWLKSNESTQTLDFKLHCNCGGEQGTIQFQFSGLDSNRGDLEKMSEMNPMSPHIIAMTIPEERSSTMSSSRRKRALDTNYCFSTEEKNCCVRPLYIDFRKDLGWKWIHEPKGYYANYCMGPCAYIWNADNKYTQILALYNHHNPGASAQPCCVPQVLEPLPILYYVGRNHKVEQLSNMVVKSCKCS</sequence>
<dbReference type="Pfam" id="PF00019">
    <property type="entry name" value="TGF_beta"/>
    <property type="match status" value="1"/>
</dbReference>
<feature type="non-terminal residue" evidence="13">
    <location>
        <position position="1"/>
    </location>
</feature>
<dbReference type="Gene3D" id="2.60.120.970">
    <property type="match status" value="1"/>
</dbReference>
<evidence type="ECO:0000256" key="8">
    <source>
        <dbReference type="ARBA" id="ARBA00023157"/>
    </source>
</evidence>
<evidence type="ECO:0000256" key="11">
    <source>
        <dbReference type="RuleBase" id="RU000354"/>
    </source>
</evidence>
<keyword evidence="4" id="KW-0272">Extracellular matrix</keyword>
<keyword evidence="5" id="KW-0165">Cleavage on pair of basic residues</keyword>
<evidence type="ECO:0000256" key="5">
    <source>
        <dbReference type="ARBA" id="ARBA00022685"/>
    </source>
</evidence>
<evidence type="ECO:0000313" key="13">
    <source>
        <dbReference type="EMBL" id="MBN3294791.1"/>
    </source>
</evidence>
<gene>
    <name evidence="13" type="primary">Tgfb1</name>
    <name evidence="13" type="ORF">GTO92_0001164</name>
</gene>
<evidence type="ECO:0000256" key="9">
    <source>
        <dbReference type="ARBA" id="ARBA00023180"/>
    </source>
</evidence>
<dbReference type="SUPFAM" id="SSF57501">
    <property type="entry name" value="Cystine-knot cytokines"/>
    <property type="match status" value="1"/>
</dbReference>
<dbReference type="Pfam" id="PF00688">
    <property type="entry name" value="TGFb_propeptide"/>
    <property type="match status" value="1"/>
</dbReference>
<evidence type="ECO:0000259" key="12">
    <source>
        <dbReference type="PROSITE" id="PS51362"/>
    </source>
</evidence>
<dbReference type="PIRSF" id="PIRSF001787">
    <property type="entry name" value="TGF-beta"/>
    <property type="match status" value="1"/>
</dbReference>
<keyword evidence="3" id="KW-0964">Secreted</keyword>
<comment type="caution">
    <text evidence="13">The sequence shown here is derived from an EMBL/GenBank/DDBJ whole genome shotgun (WGS) entry which is preliminary data.</text>
</comment>
<dbReference type="PROSITE" id="PS00250">
    <property type="entry name" value="TGF_BETA_1"/>
    <property type="match status" value="1"/>
</dbReference>
<keyword evidence="9" id="KW-0325">Glycoprotein</keyword>
<feature type="non-terminal residue" evidence="13">
    <location>
        <position position="386"/>
    </location>
</feature>
<comment type="similarity">
    <text evidence="2 11">Belongs to the TGF-beta family.</text>
</comment>
<evidence type="ECO:0000256" key="10">
    <source>
        <dbReference type="ARBA" id="ARBA00023246"/>
    </source>
</evidence>